<dbReference type="SMART" id="SM00862">
    <property type="entry name" value="Trans_reg_C"/>
    <property type="match status" value="1"/>
</dbReference>
<gene>
    <name evidence="5" type="ORF">GCM10009098_19410</name>
</gene>
<dbReference type="Gene3D" id="1.10.10.10">
    <property type="entry name" value="Winged helix-like DNA-binding domain superfamily/Winged helix DNA-binding domain"/>
    <property type="match status" value="1"/>
</dbReference>
<evidence type="ECO:0000313" key="5">
    <source>
        <dbReference type="EMBL" id="GAA0551852.1"/>
    </source>
</evidence>
<accession>A0ABN1DTG5</accession>
<dbReference type="EMBL" id="BAAAEO010000003">
    <property type="protein sequence ID" value="GAA0551852.1"/>
    <property type="molecule type" value="Genomic_DNA"/>
</dbReference>
<feature type="DNA-binding region" description="OmpR/PhoB-type" evidence="2">
    <location>
        <begin position="5"/>
        <end position="109"/>
    </location>
</feature>
<keyword evidence="3" id="KW-0812">Transmembrane</keyword>
<reference evidence="5 6" key="1">
    <citation type="journal article" date="2019" name="Int. J. Syst. Evol. Microbiol.">
        <title>The Global Catalogue of Microorganisms (GCM) 10K type strain sequencing project: providing services to taxonomists for standard genome sequencing and annotation.</title>
        <authorList>
            <consortium name="The Broad Institute Genomics Platform"/>
            <consortium name="The Broad Institute Genome Sequencing Center for Infectious Disease"/>
            <person name="Wu L."/>
            <person name="Ma J."/>
        </authorList>
    </citation>
    <scope>NUCLEOTIDE SEQUENCE [LARGE SCALE GENOMIC DNA]</scope>
    <source>
        <strain evidence="5 6">JCM 14331</strain>
    </source>
</reference>
<evidence type="ECO:0000313" key="6">
    <source>
        <dbReference type="Proteomes" id="UP001501169"/>
    </source>
</evidence>
<protein>
    <recommendedName>
        <fullName evidence="4">OmpR/PhoB-type domain-containing protein</fullName>
    </recommendedName>
</protein>
<organism evidence="5 6">
    <name type="scientific">Rheinheimera aquimaris</name>
    <dbReference type="NCBI Taxonomy" id="412437"/>
    <lineage>
        <taxon>Bacteria</taxon>
        <taxon>Pseudomonadati</taxon>
        <taxon>Pseudomonadota</taxon>
        <taxon>Gammaproteobacteria</taxon>
        <taxon>Chromatiales</taxon>
        <taxon>Chromatiaceae</taxon>
        <taxon>Rheinheimera</taxon>
    </lineage>
</organism>
<dbReference type="SUPFAM" id="SSF50969">
    <property type="entry name" value="YVTN repeat-like/Quinoprotein amine dehydrogenase"/>
    <property type="match status" value="1"/>
</dbReference>
<keyword evidence="3" id="KW-1133">Transmembrane helix</keyword>
<evidence type="ECO:0000259" key="4">
    <source>
        <dbReference type="PROSITE" id="PS51755"/>
    </source>
</evidence>
<keyword evidence="6" id="KW-1185">Reference proteome</keyword>
<feature type="domain" description="OmpR/PhoB-type" evidence="4">
    <location>
        <begin position="5"/>
        <end position="109"/>
    </location>
</feature>
<sequence length="692" mass="78538">MSNLDPVVQIGDWYYQVIYGQLWPAGAQPSTDHMIRLEPRLHSLLNFFLQNPDVLLAKDTLIEKVWPADEGTDAAVMRAVGALRKLLGDDVRTPSYIATVSKKGYCWLAKIQPVSLPVSLPATTSLPADEYQQFAVVDDNIAQQRPWRFIAVTALSILVGCASLAFILAKYTAAPLVKLPDTIAPISALSGQEYWPVLNAAQTQVIYQHKAPDSKLSNWSIQDLTDLRVTHLPQLYQQISQALWQDEQRILFRANKPGQGCFFYSQQLQPVVSEPISLWPCHKVLPQATVRWQDSWLWLDTDLKNQVQLWLAKPGSEAQLLQTLSGGWRAVQHILISDDTLYLLAQETQNNSILLKLALPDGTPEQVMRFPFIVSHFSWWDETQLLLAPQSQELQILDINSLNWQGLGALTRDLTQTVRYPGQVLATQFLDYTTDIFQLKPKASDDSNAIFVPWHVSNRSERLLAVAEQQTAFVSERAGHSQIWLEQGRDSIQLTRLNEDQQVQQLLWHGKSLLVLINSELYRLEPQSSALTLYPLQPDNPGRYASCQGRLYWTELTDDGWQLFTETDNKKQLVHKGAVDVRCAPQQALVLQQNESDSLLLLSADGTVTTLPVLIDWRKQTAEQWFVDDTGIYWQENENRTVNAYSWSDGTIMREAWTSAWPVAIYSGGHGIGYVVRPRPHDTDIVWLQNRR</sequence>
<evidence type="ECO:0000256" key="1">
    <source>
        <dbReference type="ARBA" id="ARBA00023125"/>
    </source>
</evidence>
<comment type="caution">
    <text evidence="5">The sequence shown here is derived from an EMBL/GenBank/DDBJ whole genome shotgun (WGS) entry which is preliminary data.</text>
</comment>
<keyword evidence="3" id="KW-0472">Membrane</keyword>
<dbReference type="PROSITE" id="PS51755">
    <property type="entry name" value="OMPR_PHOB"/>
    <property type="match status" value="1"/>
</dbReference>
<dbReference type="RefSeq" id="WP_226767226.1">
    <property type="nucleotide sequence ID" value="NZ_BAAAEO010000003.1"/>
</dbReference>
<dbReference type="Pfam" id="PF00486">
    <property type="entry name" value="Trans_reg_C"/>
    <property type="match status" value="1"/>
</dbReference>
<dbReference type="InterPro" id="IPR001867">
    <property type="entry name" value="OmpR/PhoB-type_DNA-bd"/>
</dbReference>
<dbReference type="InterPro" id="IPR011044">
    <property type="entry name" value="Quino_amine_DH_bsu"/>
</dbReference>
<proteinExistence type="predicted"/>
<name>A0ABN1DTG5_9GAMM</name>
<dbReference type="CDD" id="cd00383">
    <property type="entry name" value="trans_reg_C"/>
    <property type="match status" value="1"/>
</dbReference>
<dbReference type="InterPro" id="IPR016032">
    <property type="entry name" value="Sig_transdc_resp-reg_C-effctor"/>
</dbReference>
<evidence type="ECO:0000256" key="2">
    <source>
        <dbReference type="PROSITE-ProRule" id="PRU01091"/>
    </source>
</evidence>
<keyword evidence="1 2" id="KW-0238">DNA-binding</keyword>
<dbReference type="SUPFAM" id="SSF46894">
    <property type="entry name" value="C-terminal effector domain of the bipartite response regulators"/>
    <property type="match status" value="1"/>
</dbReference>
<dbReference type="Proteomes" id="UP001501169">
    <property type="component" value="Unassembled WGS sequence"/>
</dbReference>
<dbReference type="InterPro" id="IPR036388">
    <property type="entry name" value="WH-like_DNA-bd_sf"/>
</dbReference>
<feature type="transmembrane region" description="Helical" evidence="3">
    <location>
        <begin position="149"/>
        <end position="169"/>
    </location>
</feature>
<evidence type="ECO:0000256" key="3">
    <source>
        <dbReference type="SAM" id="Phobius"/>
    </source>
</evidence>